<keyword evidence="1" id="KW-0732">Signal</keyword>
<dbReference type="SUPFAM" id="SSF53335">
    <property type="entry name" value="S-adenosyl-L-methionine-dependent methyltransferases"/>
    <property type="match status" value="1"/>
</dbReference>
<dbReference type="AlphaFoldDB" id="A0A9X1AJ83"/>
<keyword evidence="2" id="KW-0489">Methyltransferase</keyword>
<dbReference type="Gene3D" id="3.40.50.150">
    <property type="entry name" value="Vaccinia Virus protein VP39"/>
    <property type="match status" value="1"/>
</dbReference>
<reference evidence="2" key="1">
    <citation type="submission" date="2021-05" db="EMBL/GenBank/DDBJ databases">
        <title>Genome of Sphingobium sp. strain.</title>
        <authorList>
            <person name="Fan R."/>
        </authorList>
    </citation>
    <scope>NUCLEOTIDE SEQUENCE</scope>
    <source>
        <strain evidence="2">H33</strain>
    </source>
</reference>
<name>A0A9X1AJ83_9SPHN</name>
<dbReference type="InterPro" id="IPR029063">
    <property type="entry name" value="SAM-dependent_MTases_sf"/>
</dbReference>
<dbReference type="GO" id="GO:0008168">
    <property type="term" value="F:methyltransferase activity"/>
    <property type="evidence" value="ECO:0007669"/>
    <property type="project" value="UniProtKB-KW"/>
</dbReference>
<dbReference type="InterPro" id="IPR016980">
    <property type="entry name" value="S-AdoMet-dep_MeTrfase_Alr7345"/>
</dbReference>
<sequence>MRLALLPLALLATTPLSAQPISPQLRAALADKTRPQADIDRDVARHPLELLSLAGIKSGQKVGDFMMGGGYFTRILSNAVGPKGRVYAYQAGEFIGFRPAYGDEQKAAVAGRANVTPLSMKIGEVAFPEKLDAIITVQNYHDLYLKFGGPAFAEAVTKRLYNSLKAGGTFLVVDHVANADPDFVVPDKLHRIDPVAARKAIEKAGFVFVSESKLLAAPGDPHDKNVFDPSIRGKTDQFIYLFRKPK</sequence>
<evidence type="ECO:0000256" key="1">
    <source>
        <dbReference type="SAM" id="SignalP"/>
    </source>
</evidence>
<feature type="chain" id="PRO_5040894819" evidence="1">
    <location>
        <begin position="19"/>
        <end position="246"/>
    </location>
</feature>
<dbReference type="Proteomes" id="UP001138757">
    <property type="component" value="Unassembled WGS sequence"/>
</dbReference>
<organism evidence="2 3">
    <name type="scientific">Sphingobium nicotianae</name>
    <dbReference type="NCBI Taxonomy" id="2782607"/>
    <lineage>
        <taxon>Bacteria</taxon>
        <taxon>Pseudomonadati</taxon>
        <taxon>Pseudomonadota</taxon>
        <taxon>Alphaproteobacteria</taxon>
        <taxon>Sphingomonadales</taxon>
        <taxon>Sphingomonadaceae</taxon>
        <taxon>Sphingobium</taxon>
    </lineage>
</organism>
<comment type="caution">
    <text evidence="2">The sequence shown here is derived from an EMBL/GenBank/DDBJ whole genome shotgun (WGS) entry which is preliminary data.</text>
</comment>
<proteinExistence type="predicted"/>
<dbReference type="EMBL" id="JAHGAW010000001">
    <property type="protein sequence ID" value="MBT2185834.1"/>
    <property type="molecule type" value="Genomic_DNA"/>
</dbReference>
<evidence type="ECO:0000313" key="2">
    <source>
        <dbReference type="EMBL" id="MBT2185834.1"/>
    </source>
</evidence>
<keyword evidence="2" id="KW-0808">Transferase</keyword>
<dbReference type="PIRSF" id="PIRSF031679">
    <property type="entry name" value="Mtase_Alr7345_prd"/>
    <property type="match status" value="1"/>
</dbReference>
<keyword evidence="3" id="KW-1185">Reference proteome</keyword>
<dbReference type="GO" id="GO:0032259">
    <property type="term" value="P:methylation"/>
    <property type="evidence" value="ECO:0007669"/>
    <property type="project" value="UniProtKB-KW"/>
</dbReference>
<accession>A0A9X1AJ83</accession>
<gene>
    <name evidence="2" type="ORF">KK488_02630</name>
</gene>
<feature type="signal peptide" evidence="1">
    <location>
        <begin position="1"/>
        <end position="18"/>
    </location>
</feature>
<protein>
    <submittedName>
        <fullName evidence="2">Methyltransferase</fullName>
    </submittedName>
</protein>
<evidence type="ECO:0000313" key="3">
    <source>
        <dbReference type="Proteomes" id="UP001138757"/>
    </source>
</evidence>
<dbReference type="RefSeq" id="WP_214621554.1">
    <property type="nucleotide sequence ID" value="NZ_JAHGAW010000001.1"/>
</dbReference>